<feature type="domain" description="Ketosynthase family 3 (KS3)" evidence="8">
    <location>
        <begin position="1118"/>
        <end position="1544"/>
    </location>
</feature>
<dbReference type="Gene3D" id="3.30.70.3290">
    <property type="match status" value="2"/>
</dbReference>
<dbReference type="InterPro" id="IPR018201">
    <property type="entry name" value="Ketoacyl_synth_AS"/>
</dbReference>
<evidence type="ECO:0000256" key="4">
    <source>
        <dbReference type="ARBA" id="ARBA00023194"/>
    </source>
</evidence>
<evidence type="ECO:0000256" key="3">
    <source>
        <dbReference type="ARBA" id="ARBA00022679"/>
    </source>
</evidence>
<evidence type="ECO:0000256" key="1">
    <source>
        <dbReference type="ARBA" id="ARBA00022450"/>
    </source>
</evidence>
<dbReference type="InterPro" id="IPR013968">
    <property type="entry name" value="PKS_KR"/>
</dbReference>
<dbReference type="InterPro" id="IPR050091">
    <property type="entry name" value="PKS_NRPS_Biosynth_Enz"/>
</dbReference>
<dbReference type="SMART" id="SM01294">
    <property type="entry name" value="PKS_PP_betabranch"/>
    <property type="match status" value="2"/>
</dbReference>
<evidence type="ECO:0000256" key="5">
    <source>
        <dbReference type="ARBA" id="ARBA00023315"/>
    </source>
</evidence>
<keyword evidence="3" id="KW-0808">Transferase</keyword>
<dbReference type="EMBL" id="JALDAY010000002">
    <property type="protein sequence ID" value="MCI3271299.1"/>
    <property type="molecule type" value="Genomic_DNA"/>
</dbReference>
<feature type="compositionally biased region" description="Low complexity" evidence="6">
    <location>
        <begin position="1082"/>
        <end position="1099"/>
    </location>
</feature>
<accession>A0ABS9Y263</accession>
<evidence type="ECO:0000259" key="7">
    <source>
        <dbReference type="PROSITE" id="PS50075"/>
    </source>
</evidence>
<organism evidence="9 10">
    <name type="scientific">Streptomyces cylindrosporus</name>
    <dbReference type="NCBI Taxonomy" id="2927583"/>
    <lineage>
        <taxon>Bacteria</taxon>
        <taxon>Bacillati</taxon>
        <taxon>Actinomycetota</taxon>
        <taxon>Actinomycetes</taxon>
        <taxon>Kitasatosporales</taxon>
        <taxon>Streptomycetaceae</taxon>
        <taxon>Streptomyces</taxon>
    </lineage>
</organism>
<dbReference type="SUPFAM" id="SSF47336">
    <property type="entry name" value="ACP-like"/>
    <property type="match status" value="2"/>
</dbReference>
<dbReference type="Proteomes" id="UP001165269">
    <property type="component" value="Unassembled WGS sequence"/>
</dbReference>
<dbReference type="Gene3D" id="1.10.1200.10">
    <property type="entry name" value="ACP-like"/>
    <property type="match status" value="2"/>
</dbReference>
<dbReference type="PROSITE" id="PS52004">
    <property type="entry name" value="KS3_2"/>
    <property type="match status" value="2"/>
</dbReference>
<dbReference type="Pfam" id="PF02801">
    <property type="entry name" value="Ketoacyl-synt_C"/>
    <property type="match status" value="2"/>
</dbReference>
<dbReference type="Gene3D" id="3.40.50.720">
    <property type="entry name" value="NAD(P)-binding Rossmann-like Domain"/>
    <property type="match status" value="1"/>
</dbReference>
<protein>
    <submittedName>
        <fullName evidence="9">Acyltransferase domain-containing protein</fullName>
    </submittedName>
</protein>
<dbReference type="PANTHER" id="PTHR43775:SF37">
    <property type="entry name" value="SI:DKEY-61P9.11"/>
    <property type="match status" value="1"/>
</dbReference>
<reference evidence="9" key="1">
    <citation type="submission" date="2022-03" db="EMBL/GenBank/DDBJ databases">
        <title>Streptomyces 7R015 and 7R016 isolated from Barleria lupulina in Thailand.</title>
        <authorList>
            <person name="Kanchanasin P."/>
            <person name="Phongsopitanun W."/>
            <person name="Tanasupawat S."/>
        </authorList>
    </citation>
    <scope>NUCLEOTIDE SEQUENCE</scope>
    <source>
        <strain evidence="9">7R015</strain>
    </source>
</reference>
<dbReference type="PROSITE" id="PS50075">
    <property type="entry name" value="CARRIER"/>
    <property type="match status" value="2"/>
</dbReference>
<dbReference type="Gene3D" id="3.40.47.10">
    <property type="match status" value="2"/>
</dbReference>
<dbReference type="InterPro" id="IPR016039">
    <property type="entry name" value="Thiolase-like"/>
</dbReference>
<dbReference type="SUPFAM" id="SSF55048">
    <property type="entry name" value="Probable ACP-binding domain of malonyl-CoA ACP transacylase"/>
    <property type="match status" value="2"/>
</dbReference>
<keyword evidence="1" id="KW-0596">Phosphopantetheine</keyword>
<dbReference type="RefSeq" id="WP_242763533.1">
    <property type="nucleotide sequence ID" value="NZ_JALDAY010000002.1"/>
</dbReference>
<dbReference type="Gene3D" id="3.40.366.10">
    <property type="entry name" value="Malonyl-Coenzyme A Acyl Carrier Protein, domain 2"/>
    <property type="match status" value="2"/>
</dbReference>
<proteinExistence type="predicted"/>
<dbReference type="InterPro" id="IPR016035">
    <property type="entry name" value="Acyl_Trfase/lysoPLipase"/>
</dbReference>
<dbReference type="InterPro" id="IPR057326">
    <property type="entry name" value="KR_dom"/>
</dbReference>
<keyword evidence="10" id="KW-1185">Reference proteome</keyword>
<dbReference type="InterPro" id="IPR014031">
    <property type="entry name" value="Ketoacyl_synth_C"/>
</dbReference>
<dbReference type="Pfam" id="PF08659">
    <property type="entry name" value="KR"/>
    <property type="match status" value="1"/>
</dbReference>
<dbReference type="PROSITE" id="PS00606">
    <property type="entry name" value="KS3_1"/>
    <property type="match status" value="2"/>
</dbReference>
<dbReference type="SMART" id="SM00822">
    <property type="entry name" value="PKS_KR"/>
    <property type="match status" value="1"/>
</dbReference>
<keyword evidence="4" id="KW-0045">Antibiotic biosynthesis</keyword>
<dbReference type="SUPFAM" id="SSF52151">
    <property type="entry name" value="FabD/lysophospholipase-like"/>
    <property type="match status" value="2"/>
</dbReference>
<feature type="compositionally biased region" description="Low complexity" evidence="6">
    <location>
        <begin position="2160"/>
        <end position="2174"/>
    </location>
</feature>
<dbReference type="PANTHER" id="PTHR43775">
    <property type="entry name" value="FATTY ACID SYNTHASE"/>
    <property type="match status" value="1"/>
</dbReference>
<dbReference type="InterPro" id="IPR014030">
    <property type="entry name" value="Ketoacyl_synth_N"/>
</dbReference>
<dbReference type="InterPro" id="IPR036291">
    <property type="entry name" value="NAD(P)-bd_dom_sf"/>
</dbReference>
<evidence type="ECO:0000313" key="9">
    <source>
        <dbReference type="EMBL" id="MCI3271299.1"/>
    </source>
</evidence>
<feature type="region of interest" description="Disordered" evidence="6">
    <location>
        <begin position="1079"/>
        <end position="1099"/>
    </location>
</feature>
<feature type="domain" description="Carrier" evidence="7">
    <location>
        <begin position="2853"/>
        <end position="2927"/>
    </location>
</feature>
<dbReference type="SMART" id="SM00825">
    <property type="entry name" value="PKS_KS"/>
    <property type="match status" value="2"/>
</dbReference>
<dbReference type="SUPFAM" id="SSF53901">
    <property type="entry name" value="Thiolase-like"/>
    <property type="match status" value="2"/>
</dbReference>
<dbReference type="SMART" id="SM00823">
    <property type="entry name" value="PKS_PP"/>
    <property type="match status" value="2"/>
</dbReference>
<dbReference type="SUPFAM" id="SSF51735">
    <property type="entry name" value="NAD(P)-binding Rossmann-fold domains"/>
    <property type="match status" value="2"/>
</dbReference>
<comment type="caution">
    <text evidence="9">The sequence shown here is derived from an EMBL/GenBank/DDBJ whole genome shotgun (WGS) entry which is preliminary data.</text>
</comment>
<feature type="domain" description="Ketosynthase family 3 (KS3)" evidence="8">
    <location>
        <begin position="10"/>
        <end position="434"/>
    </location>
</feature>
<gene>
    <name evidence="9" type="ORF">MQP27_09270</name>
</gene>
<evidence type="ECO:0000256" key="6">
    <source>
        <dbReference type="SAM" id="MobiDB-lite"/>
    </source>
</evidence>
<feature type="region of interest" description="Disordered" evidence="6">
    <location>
        <begin position="944"/>
        <end position="1001"/>
    </location>
</feature>
<sequence length="2982" mass="311492">MPARNAASTDPAIALVGIGCRYPGGVVDPESFWRVLRDGVDVIGEIPPERWGPEYISEDGAAPGTGYCRWAGVLPGLDEFDADFFGISFREAREMDPQQRLLLEVSWEALEHAGLTKPHLAGSRTGVFFGMLGMDYTLLHSKTRGVQAIDPYYASGKEFSFAPGRVAYTLGLHGPALAVNTACSSSLVAVHLACRSLASGEADTALAGGVNILAAPELSIFMSKVQALSPTGRCKPFSAAADGIVRGEGCGVVVLKRLDDALADGDRVLAVIRGSAFNHDGRSAGLTVPNAGAQEALLRDALARAGATPEQVAFVETHGTGTPLGDPIEAYALQQVFGPGREGRLHIGSHKANFGHTDAAAGVAALIKTALTARHRLVPPQLHLGTPNPAIPWGDGPLSISAEPVPVDGATEETLFGVSAFGLSGTNAHLLLSAPAAETEPTVPQLPGPQVLLLSGSSEQALQERARDLADALDTEDRPPLPDFLHTAAVRRSHHEARATVIGADADELLASLRELAQGEPDERTVTGTAEPRRRHRTVFVFSGQGSQWRGMGLDLWDREPVAAASFERSDEVLRAAGLPGLRALLGESDLAATELAQPAVVALQLALAEVWRARGVEPTDVIGHSLGEISAACFTGALDLPTALDLAVRRGRIMSAAAGTGRMLAVALPEEDAVQAAAGTGRAVTVATVNGPAATVLAGSEEDLTAIAALLRERSVSARFVPGDYAFHSPAMAPYAEQLRAELADLRPSPRPDAFVSTVSPDEPPAVLDADYWAANVLRPVRFWPAVRNLIASQGADFVEIGPHPTLVRPLNDGLAALRRQGVAVGSLRRDTDGGATLLAALAELHCAGADVRWDELLPGRLTDLPRHPWQHESFWLPEVTPGMQYAPGARPETGVRAARLAVQLIDESGRPVGPARQLDLADDAAPVVAGADLTTPVVAGAGLTTPAELPPSAGDSPATATTPLGADREVDQSAAATARRRSGAAADNSPVGGTDRLRRSLMRRTSEVLAGVLGQDPGRRIPPRRGFADLGLDSLTIVEFVDRLGLELGLDIPLSTPFERPCLDELVDHLLPQVAEREAAGGAEETPSSAEAAPGAELAVSQPPLAESAPAPSPADDPIAVVGMSCRFPGSPSVGDYWQLLLDGRVVIRDVPSDRWDGQAFLADGPWTPGTITSLRGGYLDDVRGFDAAFFRVSPREARSLDPQHRLFLEVAYEALEDAGATRDRLRGSATGVFVGMNSSDHSQQVANRLQDVDLYYGTGNSFAGAAGRLSYFLGLTGPSMAVDTACSSSLTAVHLAIQSLRSGESDLAVAGGVNVILSPVIPVSVSAGGALSPSGQCRTFDEAADGYLRGEGSGAVVLKRLSAALADGDRVYAVLPGSAVNQDGASSGLTVPNGTAQRALIQQALEQAGLSGPEVGYAEAHGTGTPLGDPIELRALAQSLRPQGADGVAPLLVGSAKPNIGHLEASAGMAGLIKAVLAVHHGRIPRHVGVTTRPTPQVPWEQLGLALAEGEDGWPESGRRRIAGVSSFGFTGTNAHILVAEAPEVPEAPVETARQEAPPARFALPLSTAHESALPAAARQYLDLLESADAHALADLAYTAGARRSHLDHRAVAVGRDVVSVRSALRALAKGNEHPGVLTGTADAPRSCVFVFSGFGSQWTGMGRQLLDSEPVFRDAVLACEEEMRKWIAWSPLASLRGEPDSRPFDEGIPQELIFTVQVGLVELWRSWGVEPAAVVGHSMGEVAAAWAAGALTLAQAAEILCLRSRLLDTLVGTGGSVVVGLGREELAPYLVLYEDKLGIATINGPRTTVVAGDVDALEELTEELAEANVFVRRVKVPVAPHSPLMEPLRERLVSGLAHLTPTEARIPLYSGVMGGEVSGLDLDASYWGRNLRDTVLFQDAVSAVEDAADRVFVEVSPHPVLVSGTEESLAAAGAGRPPVLPSLVRDEDEVGALLATLGALHAHGVPVDWAAFAGPGRSVVDVPHYPWQRREHRLPDLPVDRTSATGTLVGPPVRPANSPWTALVPVTVDGTRSPWQTTGEGSRTTVSAPALLEAALATAAATGSATPTLSDVRFGTPPRTDAEHRATLQAVADTRGSTLVLRSLAEDAPLDAALSATVGAAEDFSTGGSDTAVSSADLAATHGITARTIATDGISTDATTTPGATAGPAARQEVAADATATPSDDIAARPAGQAEARPDSALTRTPGPLADDEPLRATLAEAFPTLGVESAGSGRGLAEVTVRMPDAAARHRLPAELLRLALWLTADGASERAAEPRVASIGSVRVKAAVDGTVRLLRGPVRAGADGAPEADLTVFDAAGRAVLELAGLRVAAPEAPVAADAGRDRLESLLYRMVWTPAGQRSASGEEDGSAPPATRWLVCGDTEHLAGAVAEQLRAAGCDVRRVRSRAAVTSGGGPRDLTLDPTDRDAWNTLLAVHANEPTTGICDLWPLEDLDSRPAGWHTTVALTAALAEAEGPTARLWLVTRHALLPTGHAGYPDGNQGAHAGLGRTLAMTRPDAWGGHLDLTHGSSEELRTLAARLLGAPGDEHVRIEHSAVQVGSLVRGAPPQRAARRTLPADRWHLVTGAGGALAPCAVDWLIGAGARRIVLVDTEAVSTAGTAPDRIAAWREAGVEIRAAATHGSRAELASLVEELRAECGIASVVCAGSPGAAVPLEETTEAVLRGELNRAETAEVLHRLTAKDPVRLFVLLGSVPGTWGGAVTGASAPSDWSLRALAARRRAAGLPVTHLELMPLAGSELLDERTTLLLKTSGIGPLEEQDLVAALDLLAWDDSVHWAVADVDWQQFRTALADAPHRRLFAEVLGGAQRADGTGFVAGLDALDPEQRRDRTLDWVCGQVAAVLGLPEDELRADQGFFDLGMDSVMSLTLRLRLARELDVELSSTVAFEHPTAVALTAHLLERLGYPADAPEGAGEPDGTAEPVTAEALDDLDDLDDDELLRQLEAEISDSQNFGFEEN</sequence>
<dbReference type="Pfam" id="PF16197">
    <property type="entry name" value="KAsynt_C_assoc"/>
    <property type="match status" value="1"/>
</dbReference>
<dbReference type="InterPro" id="IPR020806">
    <property type="entry name" value="PKS_PP-bd"/>
</dbReference>
<dbReference type="InterPro" id="IPR009081">
    <property type="entry name" value="PP-bd_ACP"/>
</dbReference>
<feature type="domain" description="Carrier" evidence="7">
    <location>
        <begin position="1001"/>
        <end position="1076"/>
    </location>
</feature>
<dbReference type="InterPro" id="IPR001227">
    <property type="entry name" value="Ac_transferase_dom_sf"/>
</dbReference>
<dbReference type="Pfam" id="PF00550">
    <property type="entry name" value="PP-binding"/>
    <property type="match status" value="2"/>
</dbReference>
<keyword evidence="5 9" id="KW-0012">Acyltransferase</keyword>
<dbReference type="InterPro" id="IPR014043">
    <property type="entry name" value="Acyl_transferase_dom"/>
</dbReference>
<dbReference type="SMART" id="SM00827">
    <property type="entry name" value="PKS_AT"/>
    <property type="match status" value="2"/>
</dbReference>
<dbReference type="CDD" id="cd00833">
    <property type="entry name" value="PKS"/>
    <property type="match status" value="2"/>
</dbReference>
<keyword evidence="2" id="KW-0597">Phosphoprotein</keyword>
<dbReference type="InterPro" id="IPR032821">
    <property type="entry name" value="PKS_assoc"/>
</dbReference>
<dbReference type="InterPro" id="IPR036736">
    <property type="entry name" value="ACP-like_sf"/>
</dbReference>
<dbReference type="Pfam" id="PF00698">
    <property type="entry name" value="Acyl_transf_1"/>
    <property type="match status" value="2"/>
</dbReference>
<dbReference type="Pfam" id="PF00109">
    <property type="entry name" value="ketoacyl-synt"/>
    <property type="match status" value="2"/>
</dbReference>
<feature type="region of interest" description="Disordered" evidence="6">
    <location>
        <begin position="2066"/>
        <end position="2086"/>
    </location>
</feature>
<dbReference type="InterPro" id="IPR020841">
    <property type="entry name" value="PKS_Beta-ketoAc_synthase_dom"/>
</dbReference>
<dbReference type="Pfam" id="PF22621">
    <property type="entry name" value="CurL-like_PKS_C"/>
    <property type="match status" value="1"/>
</dbReference>
<evidence type="ECO:0000313" key="10">
    <source>
        <dbReference type="Proteomes" id="UP001165269"/>
    </source>
</evidence>
<dbReference type="GO" id="GO:0016746">
    <property type="term" value="F:acyltransferase activity"/>
    <property type="evidence" value="ECO:0007669"/>
    <property type="project" value="UniProtKB-KW"/>
</dbReference>
<dbReference type="InterPro" id="IPR016036">
    <property type="entry name" value="Malonyl_transacylase_ACP-bd"/>
</dbReference>
<evidence type="ECO:0000259" key="8">
    <source>
        <dbReference type="PROSITE" id="PS52004"/>
    </source>
</evidence>
<evidence type="ECO:0000256" key="2">
    <source>
        <dbReference type="ARBA" id="ARBA00022553"/>
    </source>
</evidence>
<name>A0ABS9Y263_9ACTN</name>
<feature type="region of interest" description="Disordered" evidence="6">
    <location>
        <begin position="2157"/>
        <end position="2216"/>
    </location>
</feature>